<proteinExistence type="predicted"/>
<evidence type="ECO:0000313" key="2">
    <source>
        <dbReference type="EMBL" id="KAF1956517.1"/>
    </source>
</evidence>
<dbReference type="OrthoDB" id="191139at2759"/>
<name>A0A6A5U5X6_9PLEO</name>
<dbReference type="Gene3D" id="3.40.50.720">
    <property type="entry name" value="NAD(P)-binding Rossmann-like Domain"/>
    <property type="match status" value="1"/>
</dbReference>
<keyword evidence="1" id="KW-0560">Oxidoreductase</keyword>
<dbReference type="InterPro" id="IPR036291">
    <property type="entry name" value="NAD(P)-bd_dom_sf"/>
</dbReference>
<dbReference type="SUPFAM" id="SSF51735">
    <property type="entry name" value="NAD(P)-binding Rossmann-fold domains"/>
    <property type="match status" value="1"/>
</dbReference>
<protein>
    <submittedName>
        <fullName evidence="2">NAD(P)-binding protein</fullName>
    </submittedName>
</protein>
<dbReference type="GO" id="GO:0016491">
    <property type="term" value="F:oxidoreductase activity"/>
    <property type="evidence" value="ECO:0007669"/>
    <property type="project" value="UniProtKB-KW"/>
</dbReference>
<sequence>MACPHQTTEDGIELQFGGNHIGHFLFTNLIMPKIVTSKTPRIVNVSSDGHKLGSIRFDDWNFQNGKVYEPWEAYGQSKTANILFSKSLAQKLGPKNLRAYSLHPGVIFGTSLAPGLNDSDLAGLMKRCAEIGWENSLDQKTLDEGTATHVSAAFDPRLDDFNGTYLEDGNLSDDVWPHATDLEAAEKLWKLSEKLVGQTFQY</sequence>
<dbReference type="PANTHER" id="PTHR43157:SF31">
    <property type="entry name" value="PHOSPHATIDYLINOSITOL-GLYCAN BIOSYNTHESIS CLASS F PROTEIN"/>
    <property type="match status" value="1"/>
</dbReference>
<dbReference type="AlphaFoldDB" id="A0A6A5U5X6"/>
<gene>
    <name evidence="2" type="ORF">CC80DRAFT_492069</name>
</gene>
<organism evidence="2 3">
    <name type="scientific">Byssothecium circinans</name>
    <dbReference type="NCBI Taxonomy" id="147558"/>
    <lineage>
        <taxon>Eukaryota</taxon>
        <taxon>Fungi</taxon>
        <taxon>Dikarya</taxon>
        <taxon>Ascomycota</taxon>
        <taxon>Pezizomycotina</taxon>
        <taxon>Dothideomycetes</taxon>
        <taxon>Pleosporomycetidae</taxon>
        <taxon>Pleosporales</taxon>
        <taxon>Massarineae</taxon>
        <taxon>Massarinaceae</taxon>
        <taxon>Byssothecium</taxon>
    </lineage>
</organism>
<dbReference type="Proteomes" id="UP000800035">
    <property type="component" value="Unassembled WGS sequence"/>
</dbReference>
<reference evidence="2" key="1">
    <citation type="journal article" date="2020" name="Stud. Mycol.">
        <title>101 Dothideomycetes genomes: a test case for predicting lifestyles and emergence of pathogens.</title>
        <authorList>
            <person name="Haridas S."/>
            <person name="Albert R."/>
            <person name="Binder M."/>
            <person name="Bloem J."/>
            <person name="Labutti K."/>
            <person name="Salamov A."/>
            <person name="Andreopoulos B."/>
            <person name="Baker S."/>
            <person name="Barry K."/>
            <person name="Bills G."/>
            <person name="Bluhm B."/>
            <person name="Cannon C."/>
            <person name="Castanera R."/>
            <person name="Culley D."/>
            <person name="Daum C."/>
            <person name="Ezra D."/>
            <person name="Gonzalez J."/>
            <person name="Henrissat B."/>
            <person name="Kuo A."/>
            <person name="Liang C."/>
            <person name="Lipzen A."/>
            <person name="Lutzoni F."/>
            <person name="Magnuson J."/>
            <person name="Mondo S."/>
            <person name="Nolan M."/>
            <person name="Ohm R."/>
            <person name="Pangilinan J."/>
            <person name="Park H.-J."/>
            <person name="Ramirez L."/>
            <person name="Alfaro M."/>
            <person name="Sun H."/>
            <person name="Tritt A."/>
            <person name="Yoshinaga Y."/>
            <person name="Zwiers L.-H."/>
            <person name="Turgeon B."/>
            <person name="Goodwin S."/>
            <person name="Spatafora J."/>
            <person name="Crous P."/>
            <person name="Grigoriev I."/>
        </authorList>
    </citation>
    <scope>NUCLEOTIDE SEQUENCE</scope>
    <source>
        <strain evidence="2">CBS 675.92</strain>
    </source>
</reference>
<evidence type="ECO:0000313" key="3">
    <source>
        <dbReference type="Proteomes" id="UP000800035"/>
    </source>
</evidence>
<keyword evidence="3" id="KW-1185">Reference proteome</keyword>
<accession>A0A6A5U5X6</accession>
<evidence type="ECO:0000256" key="1">
    <source>
        <dbReference type="ARBA" id="ARBA00023002"/>
    </source>
</evidence>
<dbReference type="EMBL" id="ML976991">
    <property type="protein sequence ID" value="KAF1956517.1"/>
    <property type="molecule type" value="Genomic_DNA"/>
</dbReference>
<dbReference type="PANTHER" id="PTHR43157">
    <property type="entry name" value="PHOSPHATIDYLINOSITOL-GLYCAN BIOSYNTHESIS CLASS F PROTEIN-RELATED"/>
    <property type="match status" value="1"/>
</dbReference>